<sequence length="138" mass="16227">MDAIDMLDDYISTLWAKAVDTPFPPIPRRRCGDATVYVECRRGRYWLICEERGEEYWRREATDMDDAAFQLISIVAGELVRDRELEFRENTARCFSGSNDDSRWNWMYEIELMSAIKDSYGTQTTVNYLDVLRQCPLS</sequence>
<organism evidence="2 3">
    <name type="scientific">Agrobacterium larrymoorei</name>
    <dbReference type="NCBI Taxonomy" id="160699"/>
    <lineage>
        <taxon>Bacteria</taxon>
        <taxon>Pseudomonadati</taxon>
        <taxon>Pseudomonadota</taxon>
        <taxon>Alphaproteobacteria</taxon>
        <taxon>Hyphomicrobiales</taxon>
        <taxon>Rhizobiaceae</taxon>
        <taxon>Rhizobium/Agrobacterium group</taxon>
        <taxon>Agrobacterium</taxon>
    </lineage>
</organism>
<reference evidence="2" key="1">
    <citation type="submission" date="2023-08" db="EMBL/GenBank/DDBJ databases">
        <title>Functional and genomic diversity of the sorghum phyllosphere microbiome.</title>
        <authorList>
            <person name="Shade A."/>
        </authorList>
    </citation>
    <scope>NUCLEOTIDE SEQUENCE</scope>
    <source>
        <strain evidence="2">SORGH_AS_0974</strain>
    </source>
</reference>
<dbReference type="EMBL" id="JAVIZC010000003">
    <property type="protein sequence ID" value="MDR6104100.1"/>
    <property type="molecule type" value="Genomic_DNA"/>
</dbReference>
<name>A0AAJ2BCM2_9HYPH</name>
<dbReference type="Proteomes" id="UP001255601">
    <property type="component" value="Unassembled WGS sequence"/>
</dbReference>
<dbReference type="Pfam" id="PF15599">
    <property type="entry name" value="Imm63"/>
    <property type="match status" value="1"/>
</dbReference>
<evidence type="ECO:0000313" key="3">
    <source>
        <dbReference type="Proteomes" id="UP001255601"/>
    </source>
</evidence>
<evidence type="ECO:0000259" key="1">
    <source>
        <dbReference type="Pfam" id="PF15599"/>
    </source>
</evidence>
<accession>A0AAJ2BCM2</accession>
<gene>
    <name evidence="2" type="ORF">QE369_004297</name>
</gene>
<dbReference type="InterPro" id="IPR028952">
    <property type="entry name" value="Imm63"/>
</dbReference>
<dbReference type="RefSeq" id="WP_309772327.1">
    <property type="nucleotide sequence ID" value="NZ_JAVIZC010000003.1"/>
</dbReference>
<protein>
    <submittedName>
        <fullName evidence="2">Outer membrane protein assembly factor BamB</fullName>
    </submittedName>
</protein>
<evidence type="ECO:0000313" key="2">
    <source>
        <dbReference type="EMBL" id="MDR6104100.1"/>
    </source>
</evidence>
<proteinExistence type="predicted"/>
<dbReference type="AlphaFoldDB" id="A0AAJ2BCM2"/>
<comment type="caution">
    <text evidence="2">The sequence shown here is derived from an EMBL/GenBank/DDBJ whole genome shotgun (WGS) entry which is preliminary data.</text>
</comment>
<feature type="domain" description="Immunity protein 63" evidence="1">
    <location>
        <begin position="43"/>
        <end position="124"/>
    </location>
</feature>